<proteinExistence type="predicted"/>
<feature type="compositionally biased region" description="Low complexity" evidence="1">
    <location>
        <begin position="51"/>
        <end position="65"/>
    </location>
</feature>
<sequence length="232" mass="25009">MTFLHLLPHLAYRLRVPLGSCVCLLAALLLVSCSSTNPNPVTLRPTPTAPGPAATATAGPAPVTTPLAAPPQNCNTSLPPQQKHLATLGSNSNVQLLGGGPFWINDVFYHRVFHMAQYDNLPWPTIKLIVEVEPNYNQPVTLRLRNTDTGALAWWTDAGSPPHAITQTLVLKRQENKGDEGPVHGVAYIPHGVSETGWSEWGLFPVFSTAGCYSLEVSWAGGSWQSRFAVGN</sequence>
<keyword evidence="3" id="KW-1185">Reference proteome</keyword>
<comment type="caution">
    <text evidence="2">The sequence shown here is derived from an EMBL/GenBank/DDBJ whole genome shotgun (WGS) entry which is preliminary data.</text>
</comment>
<reference evidence="2 3" key="1">
    <citation type="submission" date="2023-02" db="EMBL/GenBank/DDBJ databases">
        <title>Dictyobacter halimunensis sp. nov., a new member of the class Ktedonobacteria from forest soil in a geothermal area.</title>
        <authorList>
            <person name="Rachmania M.K."/>
            <person name="Ningsih F."/>
            <person name="Sakai Y."/>
            <person name="Yabe S."/>
            <person name="Yokota A."/>
            <person name="Sjamsuridzal W."/>
        </authorList>
    </citation>
    <scope>NUCLEOTIDE SEQUENCE [LARGE SCALE GENOMIC DNA]</scope>
    <source>
        <strain evidence="2 3">S3.2.2.5</strain>
    </source>
</reference>
<accession>A0ABQ6FM70</accession>
<evidence type="ECO:0008006" key="4">
    <source>
        <dbReference type="Google" id="ProtNLM"/>
    </source>
</evidence>
<evidence type="ECO:0000313" key="3">
    <source>
        <dbReference type="Proteomes" id="UP001344906"/>
    </source>
</evidence>
<dbReference type="RefSeq" id="WP_338249602.1">
    <property type="nucleotide sequence ID" value="NZ_BSRI01000001.1"/>
</dbReference>
<dbReference type="EMBL" id="BSRI01000001">
    <property type="protein sequence ID" value="GLV55345.1"/>
    <property type="molecule type" value="Genomic_DNA"/>
</dbReference>
<feature type="region of interest" description="Disordered" evidence="1">
    <location>
        <begin position="42"/>
        <end position="65"/>
    </location>
</feature>
<gene>
    <name evidence="2" type="ORF">KDH_21920</name>
</gene>
<evidence type="ECO:0000256" key="1">
    <source>
        <dbReference type="SAM" id="MobiDB-lite"/>
    </source>
</evidence>
<name>A0ABQ6FM70_9CHLR</name>
<evidence type="ECO:0000313" key="2">
    <source>
        <dbReference type="EMBL" id="GLV55345.1"/>
    </source>
</evidence>
<protein>
    <recommendedName>
        <fullName evidence="4">Intracellular proteinase inhibitor BsuPI domain-containing protein</fullName>
    </recommendedName>
</protein>
<organism evidence="2 3">
    <name type="scientific">Dictyobacter halimunensis</name>
    <dbReference type="NCBI Taxonomy" id="3026934"/>
    <lineage>
        <taxon>Bacteria</taxon>
        <taxon>Bacillati</taxon>
        <taxon>Chloroflexota</taxon>
        <taxon>Ktedonobacteria</taxon>
        <taxon>Ktedonobacterales</taxon>
        <taxon>Dictyobacteraceae</taxon>
        <taxon>Dictyobacter</taxon>
    </lineage>
</organism>
<dbReference type="Proteomes" id="UP001344906">
    <property type="component" value="Unassembled WGS sequence"/>
</dbReference>